<dbReference type="PANTHER" id="PTHR37928:SF2">
    <property type="entry name" value="GPI ANCHORED CFEM DOMAIN PROTEIN (AFU_ORTHOLOGUE AFUA_6G10580)"/>
    <property type="match status" value="1"/>
</dbReference>
<dbReference type="AlphaFoldDB" id="A0A370TM69"/>
<proteinExistence type="inferred from homology"/>
<evidence type="ECO:0000256" key="4">
    <source>
        <dbReference type="ARBA" id="ARBA00022475"/>
    </source>
</evidence>
<dbReference type="GO" id="GO:0005886">
    <property type="term" value="C:plasma membrane"/>
    <property type="evidence" value="ECO:0007669"/>
    <property type="project" value="UniProtKB-SubCell"/>
</dbReference>
<evidence type="ECO:0000256" key="12">
    <source>
        <dbReference type="ARBA" id="ARBA00023157"/>
    </source>
</evidence>
<keyword evidence="14" id="KW-0449">Lipoprotein</keyword>
<evidence type="ECO:0000256" key="16">
    <source>
        <dbReference type="SAM" id="SignalP"/>
    </source>
</evidence>
<keyword evidence="4" id="KW-1003">Cell membrane</keyword>
<organism evidence="18 19">
    <name type="scientific">Venustampulla echinocandica</name>
    <dbReference type="NCBI Taxonomy" id="2656787"/>
    <lineage>
        <taxon>Eukaryota</taxon>
        <taxon>Fungi</taxon>
        <taxon>Dikarya</taxon>
        <taxon>Ascomycota</taxon>
        <taxon>Pezizomycotina</taxon>
        <taxon>Leotiomycetes</taxon>
        <taxon>Helotiales</taxon>
        <taxon>Pleuroascaceae</taxon>
        <taxon>Venustampulla</taxon>
    </lineage>
</organism>
<accession>A0A370TM69</accession>
<dbReference type="RefSeq" id="XP_031869265.1">
    <property type="nucleotide sequence ID" value="XM_032014584.1"/>
</dbReference>
<evidence type="ECO:0000256" key="15">
    <source>
        <dbReference type="PROSITE-ProRule" id="PRU01356"/>
    </source>
</evidence>
<keyword evidence="12 15" id="KW-1015">Disulfide bond</keyword>
<evidence type="ECO:0000256" key="5">
    <source>
        <dbReference type="ARBA" id="ARBA00022525"/>
    </source>
</evidence>
<feature type="chain" id="PRO_5016637068" description="CFEM domain-containing protein" evidence="16">
    <location>
        <begin position="19"/>
        <end position="135"/>
    </location>
</feature>
<evidence type="ECO:0000256" key="9">
    <source>
        <dbReference type="ARBA" id="ARBA00022729"/>
    </source>
</evidence>
<reference evidence="18 19" key="1">
    <citation type="journal article" date="2018" name="IMA Fungus">
        <title>IMA Genome-F 9: Draft genome sequence of Annulohypoxylon stygium, Aspergillus mulundensis, Berkeleyomyces basicola (syn. Thielaviopsis basicola), Ceratocystis smalleyi, two Cercospora beticola strains, Coleophoma cylindrospora, Fusarium fracticaudum, Phialophora cf. hyalina, and Morchella septimelata.</title>
        <authorList>
            <person name="Wingfield B.D."/>
            <person name="Bills G.F."/>
            <person name="Dong Y."/>
            <person name="Huang W."/>
            <person name="Nel W.J."/>
            <person name="Swalarsk-Parry B.S."/>
            <person name="Vaghefi N."/>
            <person name="Wilken P.M."/>
            <person name="An Z."/>
            <person name="de Beer Z.W."/>
            <person name="De Vos L."/>
            <person name="Chen L."/>
            <person name="Duong T.A."/>
            <person name="Gao Y."/>
            <person name="Hammerbacher A."/>
            <person name="Kikkert J.R."/>
            <person name="Li Y."/>
            <person name="Li H."/>
            <person name="Li K."/>
            <person name="Li Q."/>
            <person name="Liu X."/>
            <person name="Ma X."/>
            <person name="Naidoo K."/>
            <person name="Pethybridge S.J."/>
            <person name="Sun J."/>
            <person name="Steenkamp E.T."/>
            <person name="van der Nest M.A."/>
            <person name="van Wyk S."/>
            <person name="Wingfield M.J."/>
            <person name="Xiong C."/>
            <person name="Yue Q."/>
            <person name="Zhang X."/>
        </authorList>
    </citation>
    <scope>NUCLEOTIDE SEQUENCE [LARGE SCALE GENOMIC DNA]</scope>
    <source>
        <strain evidence="18 19">BP 5553</strain>
    </source>
</reference>
<dbReference type="EMBL" id="NPIC01000004">
    <property type="protein sequence ID" value="RDL36609.1"/>
    <property type="molecule type" value="Genomic_DNA"/>
</dbReference>
<keyword evidence="6 15" id="KW-0349">Heme</keyword>
<keyword evidence="9 16" id="KW-0732">Signal</keyword>
<evidence type="ECO:0000259" key="17">
    <source>
        <dbReference type="PROSITE" id="PS52012"/>
    </source>
</evidence>
<dbReference type="GO" id="GO:0098552">
    <property type="term" value="C:side of membrane"/>
    <property type="evidence" value="ECO:0007669"/>
    <property type="project" value="UniProtKB-KW"/>
</dbReference>
<evidence type="ECO:0000256" key="6">
    <source>
        <dbReference type="ARBA" id="ARBA00022617"/>
    </source>
</evidence>
<keyword evidence="10 15" id="KW-0408">Iron</keyword>
<dbReference type="InterPro" id="IPR051735">
    <property type="entry name" value="CFEM_domain"/>
</dbReference>
<keyword evidence="7" id="KW-0336">GPI-anchor</keyword>
<dbReference type="Pfam" id="PF05730">
    <property type="entry name" value="CFEM"/>
    <property type="match status" value="1"/>
</dbReference>
<evidence type="ECO:0000256" key="2">
    <source>
        <dbReference type="ARBA" id="ARBA00004613"/>
    </source>
</evidence>
<keyword evidence="8 15" id="KW-0479">Metal-binding</keyword>
<evidence type="ECO:0000256" key="14">
    <source>
        <dbReference type="ARBA" id="ARBA00023288"/>
    </source>
</evidence>
<evidence type="ECO:0000256" key="10">
    <source>
        <dbReference type="ARBA" id="ARBA00023004"/>
    </source>
</evidence>
<evidence type="ECO:0000256" key="11">
    <source>
        <dbReference type="ARBA" id="ARBA00023136"/>
    </source>
</evidence>
<gene>
    <name evidence="18" type="ORF">BP5553_05961</name>
</gene>
<comment type="similarity">
    <text evidence="3">Belongs to the RBT5 family.</text>
</comment>
<sequence length="135" mass="13134">MRLSLLAIAAGLAHLVSSQVENLPECARTCVTQFTTGGNIGGCQSLDAACICSSAGFLSGIACCLAGKCNDADQAAAVTFAQTFCKASGVTNLPSAVTCASTSTTPSATAKSGAQRLAGIGAGLYGGLAAGVVLL</sequence>
<feature type="disulfide bond" evidence="15">
    <location>
        <begin position="43"/>
        <end position="50"/>
    </location>
</feature>
<evidence type="ECO:0000313" key="19">
    <source>
        <dbReference type="Proteomes" id="UP000254866"/>
    </source>
</evidence>
<keyword evidence="19" id="KW-1185">Reference proteome</keyword>
<feature type="domain" description="CFEM" evidence="17">
    <location>
        <begin position="1"/>
        <end position="113"/>
    </location>
</feature>
<evidence type="ECO:0000313" key="18">
    <source>
        <dbReference type="EMBL" id="RDL36609.1"/>
    </source>
</evidence>
<evidence type="ECO:0000256" key="7">
    <source>
        <dbReference type="ARBA" id="ARBA00022622"/>
    </source>
</evidence>
<dbReference type="InterPro" id="IPR008427">
    <property type="entry name" value="Extracellular_membr_CFEM_dom"/>
</dbReference>
<evidence type="ECO:0000256" key="3">
    <source>
        <dbReference type="ARBA" id="ARBA00010031"/>
    </source>
</evidence>
<feature type="disulfide bond" evidence="15">
    <location>
        <begin position="52"/>
        <end position="85"/>
    </location>
</feature>
<dbReference type="Proteomes" id="UP000254866">
    <property type="component" value="Unassembled WGS sequence"/>
</dbReference>
<dbReference type="GeneID" id="43598810"/>
<comment type="caution">
    <text evidence="15">Lacks conserved residue(s) required for the propagation of feature annotation.</text>
</comment>
<dbReference type="OrthoDB" id="3065412at2759"/>
<keyword evidence="13" id="KW-0325">Glycoprotein</keyword>
<evidence type="ECO:0000256" key="8">
    <source>
        <dbReference type="ARBA" id="ARBA00022723"/>
    </source>
</evidence>
<dbReference type="GO" id="GO:0005576">
    <property type="term" value="C:extracellular region"/>
    <property type="evidence" value="ECO:0007669"/>
    <property type="project" value="UniProtKB-SubCell"/>
</dbReference>
<comment type="subcellular location">
    <subcellularLocation>
        <location evidence="1">Cell membrane</location>
        <topology evidence="1">Lipid-anchor</topology>
        <topology evidence="1">GPI-anchor</topology>
    </subcellularLocation>
    <subcellularLocation>
        <location evidence="2">Secreted</location>
    </subcellularLocation>
</comment>
<dbReference type="PROSITE" id="PS52012">
    <property type="entry name" value="CFEM"/>
    <property type="match status" value="1"/>
</dbReference>
<dbReference type="STRING" id="2656787.A0A370TM69"/>
<dbReference type="SMART" id="SM00747">
    <property type="entry name" value="CFEM"/>
    <property type="match status" value="1"/>
</dbReference>
<dbReference type="GO" id="GO:0046872">
    <property type="term" value="F:metal ion binding"/>
    <property type="evidence" value="ECO:0007669"/>
    <property type="project" value="UniProtKB-UniRule"/>
</dbReference>
<comment type="caution">
    <text evidence="18">The sequence shown here is derived from an EMBL/GenBank/DDBJ whole genome shotgun (WGS) entry which is preliminary data.</text>
</comment>
<keyword evidence="5" id="KW-0964">Secreted</keyword>
<evidence type="ECO:0000256" key="1">
    <source>
        <dbReference type="ARBA" id="ARBA00004609"/>
    </source>
</evidence>
<dbReference type="PANTHER" id="PTHR37928">
    <property type="entry name" value="CFEM DOMAIN PROTEIN (AFU_ORTHOLOGUE AFUA_6G14090)"/>
    <property type="match status" value="1"/>
</dbReference>
<protein>
    <recommendedName>
        <fullName evidence="17">CFEM domain-containing protein</fullName>
    </recommendedName>
</protein>
<feature type="binding site" description="axial binding residue" evidence="15">
    <location>
        <position position="47"/>
    </location>
    <ligand>
        <name>heme</name>
        <dbReference type="ChEBI" id="CHEBI:30413"/>
    </ligand>
    <ligandPart>
        <name>Fe</name>
        <dbReference type="ChEBI" id="CHEBI:18248"/>
    </ligandPart>
</feature>
<feature type="signal peptide" evidence="16">
    <location>
        <begin position="1"/>
        <end position="18"/>
    </location>
</feature>
<evidence type="ECO:0000256" key="13">
    <source>
        <dbReference type="ARBA" id="ARBA00023180"/>
    </source>
</evidence>
<keyword evidence="11" id="KW-0472">Membrane</keyword>
<name>A0A370TM69_9HELO</name>